<sequence>MRGDVTDDEQRAERVVATLYGLGSDFDATAKVVLIGQCDGHGVHPDWSTSSIAPSQCFLRWVPKLILFNVRTETPLLTPQPMKSGIILIAAAAATLACACTTVETATVDYREGGKMAVYDFAIDDGHTLHGPYRYWSAEGQLLTDGHYEDGLRHGAWTEWYQNGQKRFEGRYAHGERVGKFTHWRSDGQRTQVVDYRDGKSAPVELYTYVRDTSSDGGAGKISDDALTKAIRSFINRIQSCYEKSGLRYDQSIGGKIAFTITVDVTGHATEVVHKSWLDHQPTETCMVDVFYHATYPKPRGGEVTFTKTFVLEGRAD</sequence>
<dbReference type="SUPFAM" id="SSF82185">
    <property type="entry name" value="Histone H3 K4-specific methyltransferase SET7/9 N-terminal domain"/>
    <property type="match status" value="1"/>
</dbReference>
<dbReference type="EMBL" id="CP041186">
    <property type="protein sequence ID" value="QDG51135.1"/>
    <property type="molecule type" value="Genomic_DNA"/>
</dbReference>
<accession>A0A5B8Y8G3</accession>
<dbReference type="AlphaFoldDB" id="A0A4Y6PTN5"/>
<dbReference type="Proteomes" id="UP000315995">
    <property type="component" value="Chromosome"/>
</dbReference>
<evidence type="ECO:0000313" key="1">
    <source>
        <dbReference type="EMBL" id="QDG51135.1"/>
    </source>
</evidence>
<proteinExistence type="predicted"/>
<dbReference type="OrthoDB" id="5508520at2"/>
<dbReference type="InterPro" id="IPR049806">
    <property type="entry name" value="MasK-like_C"/>
</dbReference>
<reference evidence="1 2" key="1">
    <citation type="submission" date="2019-06" db="EMBL/GenBank/DDBJ databases">
        <title>Persicimonas caeni gen. nov., sp. nov., a predatory bacterium isolated from solar saltern.</title>
        <authorList>
            <person name="Wang S."/>
        </authorList>
    </citation>
    <scope>NUCLEOTIDE SEQUENCE [LARGE SCALE GENOMIC DNA]</scope>
    <source>
        <strain evidence="1 2">YN101</strain>
    </source>
</reference>
<evidence type="ECO:0000313" key="2">
    <source>
        <dbReference type="Proteomes" id="UP000315995"/>
    </source>
</evidence>
<name>A0A4Y6PTN5_PERCE</name>
<gene>
    <name evidence="1" type="ORF">FIV42_10425</name>
</gene>
<dbReference type="Gene3D" id="2.20.110.10">
    <property type="entry name" value="Histone H3 K4-specific methyltransferase SET7/9 N-terminal domain"/>
    <property type="match status" value="1"/>
</dbReference>
<dbReference type="NCBIfam" id="NF033768">
    <property type="entry name" value="myxo_SS_tail"/>
    <property type="match status" value="1"/>
</dbReference>
<accession>A0A4Y6PTN5</accession>
<keyword evidence="2" id="KW-1185">Reference proteome</keyword>
<protein>
    <submittedName>
        <fullName evidence="1">AgmX/PglI C-terminal domain-containing protein</fullName>
    </submittedName>
</protein>
<organism evidence="1 2">
    <name type="scientific">Persicimonas caeni</name>
    <dbReference type="NCBI Taxonomy" id="2292766"/>
    <lineage>
        <taxon>Bacteria</taxon>
        <taxon>Deltaproteobacteria</taxon>
        <taxon>Bradymonadales</taxon>
        <taxon>Bradymonadaceae</taxon>
        <taxon>Persicimonas</taxon>
    </lineage>
</organism>